<name>A0A6J4JHL6_9BACT</name>
<feature type="domain" description="RNA polymerase sigma factor 70 region 4 type 2" evidence="1">
    <location>
        <begin position="18"/>
        <end position="69"/>
    </location>
</feature>
<dbReference type="GO" id="GO:0003677">
    <property type="term" value="F:DNA binding"/>
    <property type="evidence" value="ECO:0007669"/>
    <property type="project" value="InterPro"/>
</dbReference>
<sequence>MLPPAAADAPPDHAQRLVVRDALRRLPPAQRLTFSLFHIGGYAHAEIAALLDVPVNTVRSRLQTARRLLRADLQALYSERKTTMSSPARTEPAAARVARDPLPPSYETLIRSAFPEARIVSAERRPETWMPFYWRSRLALPDGTERSVDVRAFASILGSTSVGRAEAALLGVLKRQGLPVPELLAGPLPDPENPQGGNPVALTAAPAGENLLLWALESNLPHRVRAATALAIEAIDRLHGLTDALLADPVGASLPRRPLLLDLSEIAERGGPWMDDPLFAGAVRRLTPLVQEISEATPLVYTNDLYLPNFLRAAADTDGFDVKAPFGWPGDPRASDLQITEFVIPFGWLGDPLLGLAKFWTYDCYPFVHTGFVERYLYERGITRRDFAPRLAVRALWTLQRELPVSRPAEGPEYWDSLVGLLKHALQSLD</sequence>
<dbReference type="GO" id="GO:0016987">
    <property type="term" value="F:sigma factor activity"/>
    <property type="evidence" value="ECO:0007669"/>
    <property type="project" value="InterPro"/>
</dbReference>
<dbReference type="InterPro" id="IPR036388">
    <property type="entry name" value="WH-like_DNA-bd_sf"/>
</dbReference>
<evidence type="ECO:0000313" key="2">
    <source>
        <dbReference type="EMBL" id="CAA9277691.1"/>
    </source>
</evidence>
<dbReference type="Gene3D" id="1.10.10.10">
    <property type="entry name" value="Winged helix-like DNA-binding domain superfamily/Winged helix DNA-binding domain"/>
    <property type="match status" value="1"/>
</dbReference>
<dbReference type="Pfam" id="PF08281">
    <property type="entry name" value="Sigma70_r4_2"/>
    <property type="match status" value="1"/>
</dbReference>
<dbReference type="CDD" id="cd06171">
    <property type="entry name" value="Sigma70_r4"/>
    <property type="match status" value="1"/>
</dbReference>
<dbReference type="InterPro" id="IPR013324">
    <property type="entry name" value="RNA_pol_sigma_r3/r4-like"/>
</dbReference>
<dbReference type="InterPro" id="IPR013249">
    <property type="entry name" value="RNA_pol_sigma70_r4_t2"/>
</dbReference>
<reference evidence="2" key="1">
    <citation type="submission" date="2020-02" db="EMBL/GenBank/DDBJ databases">
        <authorList>
            <person name="Meier V. D."/>
        </authorList>
    </citation>
    <scope>NUCLEOTIDE SEQUENCE</scope>
    <source>
        <strain evidence="2">AVDCRST_MAG63</strain>
    </source>
</reference>
<proteinExistence type="predicted"/>
<gene>
    <name evidence="2" type="ORF">AVDCRST_MAG63-3368</name>
</gene>
<dbReference type="AlphaFoldDB" id="A0A6J4JHL6"/>
<dbReference type="GO" id="GO:0006352">
    <property type="term" value="P:DNA-templated transcription initiation"/>
    <property type="evidence" value="ECO:0007669"/>
    <property type="project" value="InterPro"/>
</dbReference>
<protein>
    <recommendedName>
        <fullName evidence="1">RNA polymerase sigma factor 70 region 4 type 2 domain-containing protein</fullName>
    </recommendedName>
</protein>
<dbReference type="SUPFAM" id="SSF88659">
    <property type="entry name" value="Sigma3 and sigma4 domains of RNA polymerase sigma factors"/>
    <property type="match status" value="1"/>
</dbReference>
<evidence type="ECO:0000259" key="1">
    <source>
        <dbReference type="Pfam" id="PF08281"/>
    </source>
</evidence>
<organism evidence="2">
    <name type="scientific">uncultured Armatimonadetes bacterium</name>
    <dbReference type="NCBI Taxonomy" id="157466"/>
    <lineage>
        <taxon>Bacteria</taxon>
        <taxon>Bacillati</taxon>
        <taxon>Armatimonadota</taxon>
        <taxon>environmental samples</taxon>
    </lineage>
</organism>
<accession>A0A6J4JHL6</accession>
<dbReference type="EMBL" id="CADCTO010000441">
    <property type="protein sequence ID" value="CAA9277691.1"/>
    <property type="molecule type" value="Genomic_DNA"/>
</dbReference>